<sequence length="279" mass="30796">MKLSTHVFQRTSDQGMPIISVDNPVASLELSLFGGHVLSFMPKRDNRQRLWLSPKAVMDGSKPIRGGIPLCWPWFGQASQADLPAHGLVRNQMWQVIRVDDDMDETRLQLQPKQCSGPGFVHSAELTLELLIGHQLSVSLITRNTGQQAFTFGGALHSYFRVSDIGKVKITGLQGPYQDKVQNTLMDTSPSPYCIAAETDRIHLTQSADISIVDAECATQLHNQGHDSLVVWNPWQEKSAHMADMSANGYQQMLCIEAAITQGLELAPGQSHTLKQVIA</sequence>
<evidence type="ECO:0000313" key="5">
    <source>
        <dbReference type="EMBL" id="GAA0347785.1"/>
    </source>
</evidence>
<evidence type="ECO:0000313" key="6">
    <source>
        <dbReference type="Proteomes" id="UP001501757"/>
    </source>
</evidence>
<evidence type="ECO:0000256" key="1">
    <source>
        <dbReference type="ARBA" id="ARBA00001096"/>
    </source>
</evidence>
<name>A0ABP3GM70_9ALTE</name>
<dbReference type="CDD" id="cd09020">
    <property type="entry name" value="D-hex-6-P-epi_like"/>
    <property type="match status" value="1"/>
</dbReference>
<proteinExistence type="inferred from homology"/>
<comment type="catalytic activity">
    <reaction evidence="1">
        <text>alpha-D-glucose 6-phosphate = beta-D-glucose 6-phosphate</text>
        <dbReference type="Rhea" id="RHEA:16249"/>
        <dbReference type="ChEBI" id="CHEBI:58225"/>
        <dbReference type="ChEBI" id="CHEBI:58247"/>
        <dbReference type="EC" id="5.1.3.15"/>
    </reaction>
</comment>
<keyword evidence="3 4" id="KW-0413">Isomerase</keyword>
<organism evidence="5 6">
    <name type="scientific">Bowmanella denitrificans</name>
    <dbReference type="NCBI Taxonomy" id="366582"/>
    <lineage>
        <taxon>Bacteria</taxon>
        <taxon>Pseudomonadati</taxon>
        <taxon>Pseudomonadota</taxon>
        <taxon>Gammaproteobacteria</taxon>
        <taxon>Alteromonadales</taxon>
        <taxon>Alteromonadaceae</taxon>
        <taxon>Bowmanella</taxon>
    </lineage>
</organism>
<dbReference type="SUPFAM" id="SSF74650">
    <property type="entry name" value="Galactose mutarotase-like"/>
    <property type="match status" value="1"/>
</dbReference>
<comment type="similarity">
    <text evidence="2 4">Belongs to the glucose-6-phosphate 1-epimerase family.</text>
</comment>
<dbReference type="Pfam" id="PF01263">
    <property type="entry name" value="Aldose_epim"/>
    <property type="match status" value="1"/>
</dbReference>
<dbReference type="EC" id="5.1.3.15" evidence="4"/>
<dbReference type="PANTHER" id="PTHR11122">
    <property type="entry name" value="APOSPORY-ASSOCIATED PROTEIN C-RELATED"/>
    <property type="match status" value="1"/>
</dbReference>
<dbReference type="InterPro" id="IPR011013">
    <property type="entry name" value="Gal_mutarotase_sf_dom"/>
</dbReference>
<evidence type="ECO:0000256" key="2">
    <source>
        <dbReference type="ARBA" id="ARBA00005866"/>
    </source>
</evidence>
<evidence type="ECO:0000256" key="3">
    <source>
        <dbReference type="ARBA" id="ARBA00023235"/>
    </source>
</evidence>
<evidence type="ECO:0000256" key="4">
    <source>
        <dbReference type="PIRNR" id="PIRNR016020"/>
    </source>
</evidence>
<protein>
    <recommendedName>
        <fullName evidence="4">Putative glucose-6-phosphate 1-epimerase</fullName>
        <ecNumber evidence="4">5.1.3.15</ecNumber>
    </recommendedName>
</protein>
<dbReference type="RefSeq" id="WP_343842535.1">
    <property type="nucleotide sequence ID" value="NZ_BAAAEI010000006.1"/>
</dbReference>
<gene>
    <name evidence="5" type="ORF">GCM10009092_10200</name>
</gene>
<dbReference type="PANTHER" id="PTHR11122:SF13">
    <property type="entry name" value="GLUCOSE-6-PHOSPHATE 1-EPIMERASE"/>
    <property type="match status" value="1"/>
</dbReference>
<dbReference type="InterPro" id="IPR025532">
    <property type="entry name" value="G6P_1-epimerase"/>
</dbReference>
<keyword evidence="6" id="KW-1185">Reference proteome</keyword>
<reference evidence="6" key="1">
    <citation type="journal article" date="2019" name="Int. J. Syst. Evol. Microbiol.">
        <title>The Global Catalogue of Microorganisms (GCM) 10K type strain sequencing project: providing services to taxonomists for standard genome sequencing and annotation.</title>
        <authorList>
            <consortium name="The Broad Institute Genomics Platform"/>
            <consortium name="The Broad Institute Genome Sequencing Center for Infectious Disease"/>
            <person name="Wu L."/>
            <person name="Ma J."/>
        </authorList>
    </citation>
    <scope>NUCLEOTIDE SEQUENCE [LARGE SCALE GENOMIC DNA]</scope>
    <source>
        <strain evidence="6">JCM 13378</strain>
    </source>
</reference>
<accession>A0ABP3GM70</accession>
<dbReference type="Gene3D" id="2.70.98.10">
    <property type="match status" value="1"/>
</dbReference>
<dbReference type="InterPro" id="IPR014718">
    <property type="entry name" value="GH-type_carb-bd"/>
</dbReference>
<comment type="caution">
    <text evidence="5">The sequence shown here is derived from an EMBL/GenBank/DDBJ whole genome shotgun (WGS) entry which is preliminary data.</text>
</comment>
<dbReference type="EMBL" id="BAAAEI010000006">
    <property type="protein sequence ID" value="GAA0347785.1"/>
    <property type="molecule type" value="Genomic_DNA"/>
</dbReference>
<dbReference type="PIRSF" id="PIRSF016020">
    <property type="entry name" value="PHexose_mutarotase"/>
    <property type="match status" value="1"/>
</dbReference>
<dbReference type="InterPro" id="IPR008183">
    <property type="entry name" value="Aldose_1/G6P_1-epimerase"/>
</dbReference>
<dbReference type="Proteomes" id="UP001501757">
    <property type="component" value="Unassembled WGS sequence"/>
</dbReference>